<name>A0A7W6EHZ2_9HYPH</name>
<dbReference type="Gene3D" id="1.20.58.320">
    <property type="entry name" value="TPR-like"/>
    <property type="match status" value="1"/>
</dbReference>
<accession>A0A7W6EHZ2</accession>
<reference evidence="1 2" key="1">
    <citation type="submission" date="2020-08" db="EMBL/GenBank/DDBJ databases">
        <title>Genomic Encyclopedia of Type Strains, Phase IV (KMG-IV): sequencing the most valuable type-strain genomes for metagenomic binning, comparative biology and taxonomic classification.</title>
        <authorList>
            <person name="Goeker M."/>
        </authorList>
    </citation>
    <scope>NUCLEOTIDE SEQUENCE [LARGE SCALE GENOMIC DNA]</scope>
    <source>
        <strain evidence="1 2">DSM 28760</strain>
    </source>
</reference>
<dbReference type="InterPro" id="IPR010323">
    <property type="entry name" value="DUF924"/>
</dbReference>
<dbReference type="AlphaFoldDB" id="A0A7W6EHZ2"/>
<dbReference type="RefSeq" id="WP_183752989.1">
    <property type="nucleotide sequence ID" value="NZ_JACICC010000005.1"/>
</dbReference>
<gene>
    <name evidence="1" type="ORF">FHS81_002268</name>
</gene>
<protein>
    <submittedName>
        <fullName evidence="1">Uncharacterized protein (DUF924 family)</fullName>
    </submittedName>
</protein>
<proteinExistence type="predicted"/>
<dbReference type="Proteomes" id="UP000537592">
    <property type="component" value="Unassembled WGS sequence"/>
</dbReference>
<evidence type="ECO:0000313" key="1">
    <source>
        <dbReference type="EMBL" id="MBB3810172.1"/>
    </source>
</evidence>
<keyword evidence="2" id="KW-1185">Reference proteome</keyword>
<comment type="caution">
    <text evidence="1">The sequence shown here is derived from an EMBL/GenBank/DDBJ whole genome shotgun (WGS) entry which is preliminary data.</text>
</comment>
<dbReference type="Pfam" id="PF06041">
    <property type="entry name" value="DUF924"/>
    <property type="match status" value="1"/>
</dbReference>
<organism evidence="1 2">
    <name type="scientific">Pseudochelatococcus contaminans</name>
    <dbReference type="NCBI Taxonomy" id="1538103"/>
    <lineage>
        <taxon>Bacteria</taxon>
        <taxon>Pseudomonadati</taxon>
        <taxon>Pseudomonadota</taxon>
        <taxon>Alphaproteobacteria</taxon>
        <taxon>Hyphomicrobiales</taxon>
        <taxon>Chelatococcaceae</taxon>
        <taxon>Pseudochelatococcus</taxon>
    </lineage>
</organism>
<dbReference type="InterPro" id="IPR011990">
    <property type="entry name" value="TPR-like_helical_dom_sf"/>
</dbReference>
<dbReference type="Gene3D" id="1.25.40.10">
    <property type="entry name" value="Tetratricopeptide repeat domain"/>
    <property type="match status" value="1"/>
</dbReference>
<dbReference type="SUPFAM" id="SSF48452">
    <property type="entry name" value="TPR-like"/>
    <property type="match status" value="1"/>
</dbReference>
<dbReference type="EMBL" id="JACICC010000005">
    <property type="protein sequence ID" value="MBB3810172.1"/>
    <property type="molecule type" value="Genomic_DNA"/>
</dbReference>
<evidence type="ECO:0000313" key="2">
    <source>
        <dbReference type="Proteomes" id="UP000537592"/>
    </source>
</evidence>
<sequence>MTENAAIGTPEDILAFWRNAGPKLWFAGDDAFDAAVRERYQPLLETLADEPHLLERGHPWETRPDGALALTIALDQFPRQIYRGTARAFATDPQARAVANRSLAAGYDQRVETDLRAFFYLPFMHSENLADQDRCVALYEALGNAEGLDYAHIHRDIIVKFGRFPHRNPALGRETTPEEQAFLDAGGFKG</sequence>